<feature type="region of interest" description="Disordered" evidence="6">
    <location>
        <begin position="1"/>
        <end position="112"/>
    </location>
</feature>
<feature type="compositionally biased region" description="Low complexity" evidence="6">
    <location>
        <begin position="85"/>
        <end position="99"/>
    </location>
</feature>
<dbReference type="OrthoDB" id="9815525at2"/>
<name>A0A5B8U6Z9_9ACTN</name>
<evidence type="ECO:0000256" key="3">
    <source>
        <dbReference type="ARBA" id="ARBA00022692"/>
    </source>
</evidence>
<evidence type="ECO:0000313" key="8">
    <source>
        <dbReference type="EMBL" id="QEC48628.1"/>
    </source>
</evidence>
<dbReference type="GO" id="GO:0005886">
    <property type="term" value="C:plasma membrane"/>
    <property type="evidence" value="ECO:0007669"/>
    <property type="project" value="UniProtKB-SubCell"/>
</dbReference>
<dbReference type="Proteomes" id="UP000321805">
    <property type="component" value="Chromosome"/>
</dbReference>
<dbReference type="Gene3D" id="1.20.1250.20">
    <property type="entry name" value="MFS general substrate transporter like domains"/>
    <property type="match status" value="1"/>
</dbReference>
<keyword evidence="2" id="KW-1003">Cell membrane</keyword>
<dbReference type="Pfam" id="PF07690">
    <property type="entry name" value="MFS_1"/>
    <property type="match status" value="1"/>
</dbReference>
<feature type="compositionally biased region" description="Basic residues" evidence="6">
    <location>
        <begin position="26"/>
        <end position="44"/>
    </location>
</feature>
<feature type="transmembrane region" description="Helical" evidence="7">
    <location>
        <begin position="261"/>
        <end position="279"/>
    </location>
</feature>
<evidence type="ECO:0000256" key="4">
    <source>
        <dbReference type="ARBA" id="ARBA00022989"/>
    </source>
</evidence>
<evidence type="ECO:0000256" key="6">
    <source>
        <dbReference type="SAM" id="MobiDB-lite"/>
    </source>
</evidence>
<reference evidence="8 9" key="1">
    <citation type="journal article" date="2018" name="J. Microbiol.">
        <title>Baekduia soli gen. nov., sp. nov., a novel bacterium isolated from the soil of Baekdu Mountain and proposal of a novel family name, Baekduiaceae fam. nov.</title>
        <authorList>
            <person name="An D.S."/>
            <person name="Siddiqi M.Z."/>
            <person name="Kim K.H."/>
            <person name="Yu H.S."/>
            <person name="Im W.T."/>
        </authorList>
    </citation>
    <scope>NUCLEOTIDE SEQUENCE [LARGE SCALE GENOMIC DNA]</scope>
    <source>
        <strain evidence="8 9">BR7-21</strain>
    </source>
</reference>
<keyword evidence="4 7" id="KW-1133">Transmembrane helix</keyword>
<proteinExistence type="predicted"/>
<accession>A0A5B8U6Z9</accession>
<dbReference type="SUPFAM" id="SSF103473">
    <property type="entry name" value="MFS general substrate transporter"/>
    <property type="match status" value="1"/>
</dbReference>
<dbReference type="AlphaFoldDB" id="A0A5B8U6Z9"/>
<feature type="transmembrane region" description="Helical" evidence="7">
    <location>
        <begin position="206"/>
        <end position="225"/>
    </location>
</feature>
<feature type="transmembrane region" description="Helical" evidence="7">
    <location>
        <begin position="118"/>
        <end position="137"/>
    </location>
</feature>
<dbReference type="EMBL" id="CP042430">
    <property type="protein sequence ID" value="QEC48628.1"/>
    <property type="molecule type" value="Genomic_DNA"/>
</dbReference>
<evidence type="ECO:0000256" key="1">
    <source>
        <dbReference type="ARBA" id="ARBA00004651"/>
    </source>
</evidence>
<feature type="transmembrane region" description="Helical" evidence="7">
    <location>
        <begin position="326"/>
        <end position="345"/>
    </location>
</feature>
<evidence type="ECO:0000256" key="5">
    <source>
        <dbReference type="ARBA" id="ARBA00023136"/>
    </source>
</evidence>
<dbReference type="PANTHER" id="PTHR23513:SF11">
    <property type="entry name" value="STAPHYLOFERRIN A TRANSPORTER"/>
    <property type="match status" value="1"/>
</dbReference>
<organism evidence="8 9">
    <name type="scientific">Baekduia soli</name>
    <dbReference type="NCBI Taxonomy" id="496014"/>
    <lineage>
        <taxon>Bacteria</taxon>
        <taxon>Bacillati</taxon>
        <taxon>Actinomycetota</taxon>
        <taxon>Thermoleophilia</taxon>
        <taxon>Solirubrobacterales</taxon>
        <taxon>Baekduiaceae</taxon>
        <taxon>Baekduia</taxon>
    </lineage>
</organism>
<dbReference type="InterPro" id="IPR011701">
    <property type="entry name" value="MFS"/>
</dbReference>
<feature type="transmembrane region" description="Helical" evidence="7">
    <location>
        <begin position="300"/>
        <end position="320"/>
    </location>
</feature>
<keyword evidence="9" id="KW-1185">Reference proteome</keyword>
<dbReference type="KEGG" id="bsol:FSW04_14300"/>
<evidence type="ECO:0000256" key="7">
    <source>
        <dbReference type="SAM" id="Phobius"/>
    </source>
</evidence>
<feature type="compositionally biased region" description="Basic residues" evidence="6">
    <location>
        <begin position="100"/>
        <end position="111"/>
    </location>
</feature>
<keyword evidence="5 7" id="KW-0472">Membrane</keyword>
<sequence>MVGRDPPVPARGRRPGGPHGQAPAARRGRRRAARRPRRGRRAGAHGRPGDLAPHGARVRLRRRRGPVGPGDGLHPARAGPGGRPAAGQRAVAVAAPAGHAARRAGAGRRDRRGVGDGGAFLVDAGTFAVSVACLLAMRSRGPARAGTEPHEPLAVQLREAAAFVRTQTWLWGTLVAAALALLVFLGPMEVLVPFRIKHDLGSDAGAFGLVLAAGGAGTALGTFAVGHFGTPRREVTFLYWTWGLAALSLVGFGLAGAVWQMVVVGLAYGLLSGAGNPVWRTLMQVRVPPRMRGRVSSMDWLVSVGLTPVSFALTGPIAALAGAGTMLVVCGAAATFVTLALLYVVPGLRAEDGQLHAARLREASPAGAPGRP</sequence>
<keyword evidence="3 7" id="KW-0812">Transmembrane</keyword>
<feature type="compositionally biased region" description="Basic residues" evidence="6">
    <location>
        <begin position="56"/>
        <end position="65"/>
    </location>
</feature>
<dbReference type="InterPro" id="IPR036259">
    <property type="entry name" value="MFS_trans_sf"/>
</dbReference>
<evidence type="ECO:0000313" key="9">
    <source>
        <dbReference type="Proteomes" id="UP000321805"/>
    </source>
</evidence>
<feature type="transmembrane region" description="Helical" evidence="7">
    <location>
        <begin position="168"/>
        <end position="186"/>
    </location>
</feature>
<evidence type="ECO:0000256" key="2">
    <source>
        <dbReference type="ARBA" id="ARBA00022475"/>
    </source>
</evidence>
<comment type="subcellular location">
    <subcellularLocation>
        <location evidence="1">Cell membrane</location>
        <topology evidence="1">Multi-pass membrane protein</topology>
    </subcellularLocation>
</comment>
<feature type="transmembrane region" description="Helical" evidence="7">
    <location>
        <begin position="237"/>
        <end position="255"/>
    </location>
</feature>
<dbReference type="GO" id="GO:0022857">
    <property type="term" value="F:transmembrane transporter activity"/>
    <property type="evidence" value="ECO:0007669"/>
    <property type="project" value="InterPro"/>
</dbReference>
<dbReference type="PANTHER" id="PTHR23513">
    <property type="entry name" value="INTEGRAL MEMBRANE EFFLUX PROTEIN-RELATED"/>
    <property type="match status" value="1"/>
</dbReference>
<protein>
    <submittedName>
        <fullName evidence="8">MFS transporter</fullName>
    </submittedName>
</protein>
<gene>
    <name evidence="8" type="ORF">FSW04_14300</name>
</gene>